<dbReference type="EnsemblPlants" id="Kaladp0071s0050.1.v1.1">
    <property type="protein sequence ID" value="Kaladp0071s0050.1.v1.1"/>
    <property type="gene ID" value="Kaladp0071s0050.v1.1"/>
</dbReference>
<dbReference type="AlphaFoldDB" id="A0A7N0ULK1"/>
<evidence type="ECO:0000313" key="11">
    <source>
        <dbReference type="EnsemblPlants" id="Kaladp0071s0050.1.v1.1"/>
    </source>
</evidence>
<evidence type="ECO:0000256" key="7">
    <source>
        <dbReference type="ARBA" id="ARBA00023136"/>
    </source>
</evidence>
<keyword evidence="5" id="KW-0862">Zinc</keyword>
<dbReference type="PROSITE" id="PS50089">
    <property type="entry name" value="ZF_RING_2"/>
    <property type="match status" value="1"/>
</dbReference>
<evidence type="ECO:0000259" key="10">
    <source>
        <dbReference type="PROSITE" id="PS50089"/>
    </source>
</evidence>
<evidence type="ECO:0000256" key="4">
    <source>
        <dbReference type="ARBA" id="ARBA00022771"/>
    </source>
</evidence>
<keyword evidence="12" id="KW-1185">Reference proteome</keyword>
<reference evidence="11" key="1">
    <citation type="submission" date="2021-01" db="UniProtKB">
        <authorList>
            <consortium name="EnsemblPlants"/>
        </authorList>
    </citation>
    <scope>IDENTIFICATION</scope>
</reference>
<keyword evidence="6" id="KW-1133">Transmembrane helix</keyword>
<evidence type="ECO:0000256" key="2">
    <source>
        <dbReference type="ARBA" id="ARBA00022692"/>
    </source>
</evidence>
<keyword evidence="4 9" id="KW-0863">Zinc-finger</keyword>
<name>A0A7N0ULK1_KALFE</name>
<dbReference type="Gene3D" id="3.30.40.10">
    <property type="entry name" value="Zinc/RING finger domain, C3HC4 (zinc finger)"/>
    <property type="match status" value="1"/>
</dbReference>
<accession>A0A7N0ULK1</accession>
<evidence type="ECO:0000256" key="5">
    <source>
        <dbReference type="ARBA" id="ARBA00022833"/>
    </source>
</evidence>
<dbReference type="Gramene" id="Kaladp0071s0050.1.v1.1">
    <property type="protein sequence ID" value="Kaladp0071s0050.1.v1.1"/>
    <property type="gene ID" value="Kaladp0071s0050.v1.1"/>
</dbReference>
<dbReference type="InterPro" id="IPR001841">
    <property type="entry name" value="Znf_RING"/>
</dbReference>
<keyword evidence="3" id="KW-0479">Metal-binding</keyword>
<dbReference type="InterPro" id="IPR013083">
    <property type="entry name" value="Znf_RING/FYVE/PHD"/>
</dbReference>
<comment type="subcellular location">
    <subcellularLocation>
        <location evidence="1">Membrane</location>
    </subcellularLocation>
</comment>
<dbReference type="SMART" id="SM00184">
    <property type="entry name" value="RING"/>
    <property type="match status" value="1"/>
</dbReference>
<organism evidence="11 12">
    <name type="scientific">Kalanchoe fedtschenkoi</name>
    <name type="common">Lavender scallops</name>
    <name type="synonym">South American air plant</name>
    <dbReference type="NCBI Taxonomy" id="63787"/>
    <lineage>
        <taxon>Eukaryota</taxon>
        <taxon>Viridiplantae</taxon>
        <taxon>Streptophyta</taxon>
        <taxon>Embryophyta</taxon>
        <taxon>Tracheophyta</taxon>
        <taxon>Spermatophyta</taxon>
        <taxon>Magnoliopsida</taxon>
        <taxon>eudicotyledons</taxon>
        <taxon>Gunneridae</taxon>
        <taxon>Pentapetalae</taxon>
        <taxon>Saxifragales</taxon>
        <taxon>Crassulaceae</taxon>
        <taxon>Kalanchoe</taxon>
    </lineage>
</organism>
<dbReference type="Proteomes" id="UP000594263">
    <property type="component" value="Unplaced"/>
</dbReference>
<dbReference type="PANTHER" id="PTHR46539:SF2">
    <property type="entry name" value="RING-H2 FINGER PROTEIN ATL43"/>
    <property type="match status" value="1"/>
</dbReference>
<evidence type="ECO:0000256" key="8">
    <source>
        <dbReference type="ARBA" id="ARBA00024209"/>
    </source>
</evidence>
<evidence type="ECO:0000256" key="3">
    <source>
        <dbReference type="ARBA" id="ARBA00022723"/>
    </source>
</evidence>
<dbReference type="SUPFAM" id="SSF57850">
    <property type="entry name" value="RING/U-box"/>
    <property type="match status" value="1"/>
</dbReference>
<dbReference type="PANTHER" id="PTHR46539">
    <property type="entry name" value="E3 UBIQUITIN-PROTEIN LIGASE ATL42"/>
    <property type="match status" value="1"/>
</dbReference>
<evidence type="ECO:0000313" key="12">
    <source>
        <dbReference type="Proteomes" id="UP000594263"/>
    </source>
</evidence>
<comment type="similarity">
    <text evidence="8">Belongs to the RING-type zinc finger family. ATL subfamily.</text>
</comment>
<evidence type="ECO:0000256" key="6">
    <source>
        <dbReference type="ARBA" id="ARBA00022989"/>
    </source>
</evidence>
<keyword evidence="2" id="KW-0812">Transmembrane</keyword>
<dbReference type="Pfam" id="PF13639">
    <property type="entry name" value="zf-RING_2"/>
    <property type="match status" value="1"/>
</dbReference>
<dbReference type="GO" id="GO:0008270">
    <property type="term" value="F:zinc ion binding"/>
    <property type="evidence" value="ECO:0007669"/>
    <property type="project" value="UniProtKB-KW"/>
</dbReference>
<proteinExistence type="inferred from homology"/>
<protein>
    <recommendedName>
        <fullName evidence="10">RING-type domain-containing protein</fullName>
    </recommendedName>
</protein>
<evidence type="ECO:0000256" key="9">
    <source>
        <dbReference type="PROSITE-ProRule" id="PRU00175"/>
    </source>
</evidence>
<sequence>MYEECVLSGRVELRGLSVRELEKLPKMRGRELGLQASECCICLESVEPEDPVRLLPGWNHGFHSACIDAWLSRQTLCPLCRSDVRLEPPDQCTRGDSGSMFLSFGSTEPSAGTKFVLVNHRRIRMAEGAAAPNLT</sequence>
<dbReference type="OMA" id="MAVNVEC"/>
<keyword evidence="7" id="KW-0472">Membrane</keyword>
<dbReference type="GO" id="GO:0016020">
    <property type="term" value="C:membrane"/>
    <property type="evidence" value="ECO:0007669"/>
    <property type="project" value="UniProtKB-SubCell"/>
</dbReference>
<feature type="domain" description="RING-type" evidence="10">
    <location>
        <begin position="39"/>
        <end position="81"/>
    </location>
</feature>
<evidence type="ECO:0000256" key="1">
    <source>
        <dbReference type="ARBA" id="ARBA00004370"/>
    </source>
</evidence>